<sequence>MSRSGRPQDLRWAARRLLRDVSRAVRRPPAPTGPARAPMGDPVLAALRVRTILTGAPVFLALFLLFLVTSPTPVRVLPALLIAGTIILGPLAIGVQHVRHGPYPRNRAYQSAAVGFTVAAGAAIAALGPGPSTAFSVTMSFGVITLIVLALDGRWLAGAALGHAAAWLGTGWLLNDPGTDALLTGAVVQGGALTVLLLAGRIFSDHVLVAATANEAARRAQAEAELARVQERQRLSEALHDHALQLVVTALQDLAEAETDDPAVLEAHQRIDDAVRALRGLSVTMNEGLLAELAPRVALEYVVAEARGDGRLEIDLDVEPDVHRRHTVLLVESARELLANVRRHANASRATVRVALRDGELELAVEDDGVGFDEAAVAAAGDAGHVGIWRLRRHARVLGGAFTLSRRPGGGTRAALRVRDRR</sequence>
<dbReference type="SUPFAM" id="SSF55874">
    <property type="entry name" value="ATPase domain of HSP90 chaperone/DNA topoisomerase II/histidine kinase"/>
    <property type="match status" value="1"/>
</dbReference>
<keyword evidence="7" id="KW-0812">Transmembrane</keyword>
<feature type="coiled-coil region" evidence="6">
    <location>
        <begin position="210"/>
        <end position="239"/>
    </location>
</feature>
<feature type="transmembrane region" description="Helical" evidence="7">
    <location>
        <begin position="181"/>
        <end position="199"/>
    </location>
</feature>
<feature type="transmembrane region" description="Helical" evidence="7">
    <location>
        <begin position="52"/>
        <end position="70"/>
    </location>
</feature>
<proteinExistence type="predicted"/>
<feature type="transmembrane region" description="Helical" evidence="7">
    <location>
        <begin position="133"/>
        <end position="151"/>
    </location>
</feature>
<dbReference type="Pfam" id="PF02518">
    <property type="entry name" value="HATPase_c"/>
    <property type="match status" value="1"/>
</dbReference>
<dbReference type="Gene3D" id="3.30.565.10">
    <property type="entry name" value="Histidine kinase-like ATPase, C-terminal domain"/>
    <property type="match status" value="1"/>
</dbReference>
<keyword evidence="3" id="KW-0808">Transferase</keyword>
<keyword evidence="4" id="KW-0418">Kinase</keyword>
<keyword evidence="7" id="KW-1133">Transmembrane helix</keyword>
<dbReference type="InterPro" id="IPR036890">
    <property type="entry name" value="HATPase_C_sf"/>
</dbReference>
<evidence type="ECO:0000256" key="5">
    <source>
        <dbReference type="ARBA" id="ARBA00023012"/>
    </source>
</evidence>
<dbReference type="PANTHER" id="PTHR24421:SF10">
    <property type="entry name" value="NITRATE_NITRITE SENSOR PROTEIN NARQ"/>
    <property type="match status" value="1"/>
</dbReference>
<feature type="transmembrane region" description="Helical" evidence="7">
    <location>
        <begin position="108"/>
        <end position="127"/>
    </location>
</feature>
<evidence type="ECO:0000313" key="10">
    <source>
        <dbReference type="Proteomes" id="UP000240739"/>
    </source>
</evidence>
<keyword evidence="7" id="KW-0472">Membrane</keyword>
<keyword evidence="6" id="KW-0175">Coiled coil</keyword>
<evidence type="ECO:0000256" key="3">
    <source>
        <dbReference type="ARBA" id="ARBA00022679"/>
    </source>
</evidence>
<dbReference type="PANTHER" id="PTHR24421">
    <property type="entry name" value="NITRATE/NITRITE SENSOR PROTEIN NARX-RELATED"/>
    <property type="match status" value="1"/>
</dbReference>
<dbReference type="EMBL" id="PYYB01000002">
    <property type="protein sequence ID" value="PTL56316.1"/>
    <property type="molecule type" value="Genomic_DNA"/>
</dbReference>
<evidence type="ECO:0000256" key="1">
    <source>
        <dbReference type="ARBA" id="ARBA00000085"/>
    </source>
</evidence>
<dbReference type="OrthoDB" id="5243952at2"/>
<reference evidence="9 10" key="1">
    <citation type="submission" date="2018-03" db="EMBL/GenBank/DDBJ databases">
        <title>Aquarubrobacter algicola gen. nov., sp. nov., a novel actinobacterium isolated from shallow eutrophic lake during the end of cyanobacterial harmful algal blooms.</title>
        <authorList>
            <person name="Chun S.J."/>
        </authorList>
    </citation>
    <scope>NUCLEOTIDE SEQUENCE [LARGE SCALE GENOMIC DNA]</scope>
    <source>
        <strain evidence="9 10">Seoho-28</strain>
    </source>
</reference>
<organism evidence="9 10">
    <name type="scientific">Paraconexibacter algicola</name>
    <dbReference type="NCBI Taxonomy" id="2133960"/>
    <lineage>
        <taxon>Bacteria</taxon>
        <taxon>Bacillati</taxon>
        <taxon>Actinomycetota</taxon>
        <taxon>Thermoleophilia</taxon>
        <taxon>Solirubrobacterales</taxon>
        <taxon>Paraconexibacteraceae</taxon>
        <taxon>Paraconexibacter</taxon>
    </lineage>
</organism>
<dbReference type="EC" id="2.7.13.3" evidence="2"/>
<dbReference type="Proteomes" id="UP000240739">
    <property type="component" value="Unassembled WGS sequence"/>
</dbReference>
<dbReference type="CDD" id="cd16917">
    <property type="entry name" value="HATPase_UhpB-NarQ-NarX-like"/>
    <property type="match status" value="1"/>
</dbReference>
<dbReference type="InterPro" id="IPR050482">
    <property type="entry name" value="Sensor_HK_TwoCompSys"/>
</dbReference>
<gene>
    <name evidence="9" type="ORF">C7Y72_15185</name>
</gene>
<evidence type="ECO:0000313" key="9">
    <source>
        <dbReference type="EMBL" id="PTL56316.1"/>
    </source>
</evidence>
<comment type="catalytic activity">
    <reaction evidence="1">
        <text>ATP + protein L-histidine = ADP + protein N-phospho-L-histidine.</text>
        <dbReference type="EC" id="2.7.13.3"/>
    </reaction>
</comment>
<dbReference type="GO" id="GO:0004673">
    <property type="term" value="F:protein histidine kinase activity"/>
    <property type="evidence" value="ECO:0007669"/>
    <property type="project" value="UniProtKB-EC"/>
</dbReference>
<dbReference type="AlphaFoldDB" id="A0A2T4UEV4"/>
<evidence type="ECO:0000256" key="2">
    <source>
        <dbReference type="ARBA" id="ARBA00012438"/>
    </source>
</evidence>
<dbReference type="RefSeq" id="WP_107570035.1">
    <property type="nucleotide sequence ID" value="NZ_PYYB01000002.1"/>
</dbReference>
<evidence type="ECO:0000256" key="7">
    <source>
        <dbReference type="SAM" id="Phobius"/>
    </source>
</evidence>
<accession>A0A2T4UEV4</accession>
<comment type="caution">
    <text evidence="9">The sequence shown here is derived from an EMBL/GenBank/DDBJ whole genome shotgun (WGS) entry which is preliminary data.</text>
</comment>
<evidence type="ECO:0000259" key="8">
    <source>
        <dbReference type="Pfam" id="PF02518"/>
    </source>
</evidence>
<dbReference type="InterPro" id="IPR003594">
    <property type="entry name" value="HATPase_dom"/>
</dbReference>
<evidence type="ECO:0000256" key="6">
    <source>
        <dbReference type="SAM" id="Coils"/>
    </source>
</evidence>
<evidence type="ECO:0000256" key="4">
    <source>
        <dbReference type="ARBA" id="ARBA00022777"/>
    </source>
</evidence>
<protein>
    <recommendedName>
        <fullName evidence="2">histidine kinase</fullName>
        <ecNumber evidence="2">2.7.13.3</ecNumber>
    </recommendedName>
</protein>
<feature type="transmembrane region" description="Helical" evidence="7">
    <location>
        <begin position="76"/>
        <end position="96"/>
    </location>
</feature>
<keyword evidence="5" id="KW-0902">Two-component regulatory system</keyword>
<feature type="domain" description="Histidine kinase/HSP90-like ATPase" evidence="8">
    <location>
        <begin position="330"/>
        <end position="419"/>
    </location>
</feature>
<name>A0A2T4UEV4_9ACTN</name>
<dbReference type="GO" id="GO:0000160">
    <property type="term" value="P:phosphorelay signal transduction system"/>
    <property type="evidence" value="ECO:0007669"/>
    <property type="project" value="UniProtKB-KW"/>
</dbReference>
<keyword evidence="10" id="KW-1185">Reference proteome</keyword>